<dbReference type="InterPro" id="IPR011990">
    <property type="entry name" value="TPR-like_helical_dom_sf"/>
</dbReference>
<reference evidence="5" key="2">
    <citation type="journal article" date="2008" name="Genome Biol.">
        <title>Improved genome assembly and evidence-based global gene model set for the chordate Ciona intestinalis: new insight into intron and operon populations.</title>
        <authorList>
            <person name="Satou Y."/>
            <person name="Mineta K."/>
            <person name="Ogasawara M."/>
            <person name="Sasakura Y."/>
            <person name="Shoguchi E."/>
            <person name="Ueno K."/>
            <person name="Yamada L."/>
            <person name="Matsumoto J."/>
            <person name="Wasserscheid J."/>
            <person name="Dewar K."/>
            <person name="Wiley G.B."/>
            <person name="Macmil S.L."/>
            <person name="Roe B.A."/>
            <person name="Zeller R.W."/>
            <person name="Hastings K.E."/>
            <person name="Lemaire P."/>
            <person name="Lindquist E."/>
            <person name="Endo T."/>
            <person name="Hotta K."/>
            <person name="Inaba K."/>
        </authorList>
    </citation>
    <scope>NUCLEOTIDE SEQUENCE [LARGE SCALE GENOMIC DNA]</scope>
    <source>
        <strain evidence="5">wild type</strain>
    </source>
</reference>
<dbReference type="SUPFAM" id="SSF48452">
    <property type="entry name" value="TPR-like"/>
    <property type="match status" value="1"/>
</dbReference>
<dbReference type="SMART" id="SM00028">
    <property type="entry name" value="TPR"/>
    <property type="match status" value="7"/>
</dbReference>
<evidence type="ECO:0000256" key="2">
    <source>
        <dbReference type="ARBA" id="ARBA00022803"/>
    </source>
</evidence>
<dbReference type="OMA" id="MSDYHMQ"/>
<dbReference type="GO" id="GO:0060271">
    <property type="term" value="P:cilium assembly"/>
    <property type="evidence" value="ECO:0000318"/>
    <property type="project" value="GO_Central"/>
</dbReference>
<proteinExistence type="predicted"/>
<evidence type="ECO:0000256" key="1">
    <source>
        <dbReference type="ARBA" id="ARBA00022737"/>
    </source>
</evidence>
<dbReference type="InterPro" id="IPR000008">
    <property type="entry name" value="C2_dom"/>
</dbReference>
<dbReference type="InParanoid" id="H2XRC8"/>
<keyword evidence="6" id="KW-1185">Reference proteome</keyword>
<sequence>ENEHSRSSESIHVTVLRARRLKGVKGDVLTSYAKVEFDGKSLGDSAKVDSTAEVSAEYNFTTSFDCSFTDGHHTLDDVASKPLLITVTEVLPKEKKQKEEKSAVLGQCTVDLLPLLLQPESEITNTLILHAVPGSPLETVTPEFGKVEIDIKISVNEPLLDGEQLTQSNLFTVRLGSAYSLPDSWSSGSHYNYIVGLPVPVTSEKQATVIFQNGALKSSADKEPSKRSAKWYSVPNAVSAAQFIPNSQKERVSFEEEKGDFSGKEFRDFRIEAESEKNRISWDVEKRCYLDPDAKAEFQNKISQTRYWPVEVMRNVPSQSKVPTAAGSKKDKNAPAEDDGSISFHGVVYVDLAPLLYPGVCSVAGAFAVHPFSESELKAVSKKGSAVKHAESTAEVDGSQQTNTDSLAYTESRSYLYLEFTLARPFVPRREPEELAAMVREYIPPRPAFKRAVGGAAKAVEDYHAQLASVASMVLDEFREMFGEEIGDDALNQTEAKRRERKKQLMYQLNSSGKYFAFKEQLKHSVVKIVREKYMKTTTFKSKDELQAFLSDLYVYLIDEMHAAFGKLLSMENEPQEVIEPMVDSLQLKRFAQEAEVNEEYKMASKYYQERLAMNEKDPEHWFDYGTFNLLVGDNSKAKECFKETVAIDQTYKEGLLMYGIMCTMDECYTEAETVLERSTSLVESSPDATPQNLAWTILALFYDSQGNEIQAEHAYSQANKLNIAAAVEAMVNSEAKEEEVKEVAEKPDPGSVAGTEQEQAASLLPSTGSNTKPQPPDSAKSVSTVRGTTKASTKKDPRIRSSTENSVSSHDQDAKQKPSEAEPKVTAVPKQTIFLQAAQWLLRRKALKFAEISLSHELLEPHGGPSAEYYIALAQLQMMRRQLSGAKDSLELATSFDNEHPDAWAMMGHFHYVSGDYISSKSCYERTLAFVTDAAEMHSIYLRLASIYLQQGEFQNAKRTYLLACKHSPTCISWLGVGIACYRLNEISEAEDALAEANILNNTNSDVWAYLSLVCLNTGRKLEAEQAYKYAMKIGFDDENVIEEIHSVQKKLGFGNPSY</sequence>
<reference evidence="5" key="3">
    <citation type="submission" date="2025-08" db="UniProtKB">
        <authorList>
            <consortium name="Ensembl"/>
        </authorList>
    </citation>
    <scope>IDENTIFICATION</scope>
</reference>
<dbReference type="STRING" id="7719.ENSCINP00000032212"/>
<evidence type="ECO:0000313" key="5">
    <source>
        <dbReference type="Ensembl" id="ENSCINP00000032212.1"/>
    </source>
</evidence>
<dbReference type="GO" id="GO:0031514">
    <property type="term" value="C:motile cilium"/>
    <property type="evidence" value="ECO:0000318"/>
    <property type="project" value="GO_Central"/>
</dbReference>
<organism evidence="5 6">
    <name type="scientific">Ciona intestinalis</name>
    <name type="common">Transparent sea squirt</name>
    <name type="synonym">Ascidia intestinalis</name>
    <dbReference type="NCBI Taxonomy" id="7719"/>
    <lineage>
        <taxon>Eukaryota</taxon>
        <taxon>Metazoa</taxon>
        <taxon>Chordata</taxon>
        <taxon>Tunicata</taxon>
        <taxon>Ascidiacea</taxon>
        <taxon>Phlebobranchia</taxon>
        <taxon>Cionidae</taxon>
        <taxon>Ciona</taxon>
    </lineage>
</organism>
<evidence type="ECO:0000256" key="3">
    <source>
        <dbReference type="SAM" id="MobiDB-lite"/>
    </source>
</evidence>
<keyword evidence="2" id="KW-0802">TPR repeat</keyword>
<dbReference type="Proteomes" id="UP000008144">
    <property type="component" value="Chromosome 8"/>
</dbReference>
<feature type="domain" description="C2" evidence="4">
    <location>
        <begin position="1"/>
        <end position="125"/>
    </location>
</feature>
<evidence type="ECO:0000313" key="6">
    <source>
        <dbReference type="Proteomes" id="UP000008144"/>
    </source>
</evidence>
<feature type="compositionally biased region" description="Basic and acidic residues" evidence="3">
    <location>
        <begin position="811"/>
        <end position="824"/>
    </location>
</feature>
<dbReference type="HOGENOM" id="CLU_009208_0_0_1"/>
<feature type="region of interest" description="Disordered" evidence="3">
    <location>
        <begin position="319"/>
        <end position="338"/>
    </location>
</feature>
<feature type="compositionally biased region" description="Basic and acidic residues" evidence="3">
    <location>
        <begin position="738"/>
        <end position="749"/>
    </location>
</feature>
<dbReference type="Pfam" id="PF13181">
    <property type="entry name" value="TPR_8"/>
    <property type="match status" value="1"/>
</dbReference>
<dbReference type="EMBL" id="EAAA01002764">
    <property type="status" value="NOT_ANNOTATED_CDS"/>
    <property type="molecule type" value="Genomic_DNA"/>
</dbReference>
<feature type="compositionally biased region" description="Polar residues" evidence="3">
    <location>
        <begin position="781"/>
        <end position="792"/>
    </location>
</feature>
<reference evidence="5" key="4">
    <citation type="submission" date="2025-09" db="UniProtKB">
        <authorList>
            <consortium name="Ensembl"/>
        </authorList>
    </citation>
    <scope>IDENTIFICATION</scope>
</reference>
<dbReference type="Gene3D" id="1.25.40.10">
    <property type="entry name" value="Tetratricopeptide repeat domain"/>
    <property type="match status" value="2"/>
</dbReference>
<accession>H2XRC8</accession>
<dbReference type="InterPro" id="IPR052628">
    <property type="entry name" value="CFAP70"/>
</dbReference>
<keyword evidence="1" id="KW-0677">Repeat</keyword>
<feature type="compositionally biased region" description="Polar residues" evidence="3">
    <location>
        <begin position="755"/>
        <end position="773"/>
    </location>
</feature>
<dbReference type="PROSITE" id="PS50004">
    <property type="entry name" value="C2"/>
    <property type="match status" value="1"/>
</dbReference>
<dbReference type="InterPro" id="IPR019734">
    <property type="entry name" value="TPR_rpt"/>
</dbReference>
<feature type="region of interest" description="Disordered" evidence="3">
    <location>
        <begin position="738"/>
        <end position="827"/>
    </location>
</feature>
<protein>
    <recommendedName>
        <fullName evidence="4">C2 domain-containing protein</fullName>
    </recommendedName>
</protein>
<name>H2XRC8_CIOIN</name>
<dbReference type="PANTHER" id="PTHR44314:SF1">
    <property type="entry name" value="CILIA- AND FLAGELLA-ASSOCIATED PROTEIN 70"/>
    <property type="match status" value="1"/>
</dbReference>
<dbReference type="GeneTree" id="ENSGT00390000013319"/>
<reference evidence="6" key="1">
    <citation type="journal article" date="2002" name="Science">
        <title>The draft genome of Ciona intestinalis: insights into chordate and vertebrate origins.</title>
        <authorList>
            <person name="Dehal P."/>
            <person name="Satou Y."/>
            <person name="Campbell R.K."/>
            <person name="Chapman J."/>
            <person name="Degnan B."/>
            <person name="De Tomaso A."/>
            <person name="Davidson B."/>
            <person name="Di Gregorio A."/>
            <person name="Gelpke M."/>
            <person name="Goodstein D.M."/>
            <person name="Harafuji N."/>
            <person name="Hastings K.E."/>
            <person name="Ho I."/>
            <person name="Hotta K."/>
            <person name="Huang W."/>
            <person name="Kawashima T."/>
            <person name="Lemaire P."/>
            <person name="Martinez D."/>
            <person name="Meinertzhagen I.A."/>
            <person name="Necula S."/>
            <person name="Nonaka M."/>
            <person name="Putnam N."/>
            <person name="Rash S."/>
            <person name="Saiga H."/>
            <person name="Satake M."/>
            <person name="Terry A."/>
            <person name="Yamada L."/>
            <person name="Wang H.G."/>
            <person name="Awazu S."/>
            <person name="Azumi K."/>
            <person name="Boore J."/>
            <person name="Branno M."/>
            <person name="Chin-Bow S."/>
            <person name="DeSantis R."/>
            <person name="Doyle S."/>
            <person name="Francino P."/>
            <person name="Keys D.N."/>
            <person name="Haga S."/>
            <person name="Hayashi H."/>
            <person name="Hino K."/>
            <person name="Imai K.S."/>
            <person name="Inaba K."/>
            <person name="Kano S."/>
            <person name="Kobayashi K."/>
            <person name="Kobayashi M."/>
            <person name="Lee B.I."/>
            <person name="Makabe K.W."/>
            <person name="Manohar C."/>
            <person name="Matassi G."/>
            <person name="Medina M."/>
            <person name="Mochizuki Y."/>
            <person name="Mount S."/>
            <person name="Morishita T."/>
            <person name="Miura S."/>
            <person name="Nakayama A."/>
            <person name="Nishizaka S."/>
            <person name="Nomoto H."/>
            <person name="Ohta F."/>
            <person name="Oishi K."/>
            <person name="Rigoutsos I."/>
            <person name="Sano M."/>
            <person name="Sasaki A."/>
            <person name="Sasakura Y."/>
            <person name="Shoguchi E."/>
            <person name="Shin-i T."/>
            <person name="Spagnuolo A."/>
            <person name="Stainier D."/>
            <person name="Suzuki M.M."/>
            <person name="Tassy O."/>
            <person name="Takatori N."/>
            <person name="Tokuoka M."/>
            <person name="Yagi K."/>
            <person name="Yoshizaki F."/>
            <person name="Wada S."/>
            <person name="Zhang C."/>
            <person name="Hyatt P.D."/>
            <person name="Larimer F."/>
            <person name="Detter C."/>
            <person name="Doggett N."/>
            <person name="Glavina T."/>
            <person name="Hawkins T."/>
            <person name="Richardson P."/>
            <person name="Lucas S."/>
            <person name="Kohara Y."/>
            <person name="Levine M."/>
            <person name="Satoh N."/>
            <person name="Rokhsar D.S."/>
        </authorList>
    </citation>
    <scope>NUCLEOTIDE SEQUENCE [LARGE SCALE GENOMIC DNA]</scope>
</reference>
<dbReference type="Ensembl" id="ENSCINT00000037316.1">
    <property type="protein sequence ID" value="ENSCINP00000032212.1"/>
    <property type="gene ID" value="ENSCING00000021363.1"/>
</dbReference>
<evidence type="ECO:0000259" key="4">
    <source>
        <dbReference type="PROSITE" id="PS50004"/>
    </source>
</evidence>
<dbReference type="AlphaFoldDB" id="H2XRC8"/>
<dbReference type="PANTHER" id="PTHR44314">
    <property type="entry name" value="CILIA- AND FLAGELLA-ASSOCIATED PROTEIN 70"/>
    <property type="match status" value="1"/>
</dbReference>
<dbReference type="GO" id="GO:0003341">
    <property type="term" value="P:cilium movement"/>
    <property type="evidence" value="ECO:0000318"/>
    <property type="project" value="GO_Central"/>
</dbReference>